<evidence type="ECO:0000256" key="3">
    <source>
        <dbReference type="ARBA" id="ARBA00022900"/>
    </source>
</evidence>
<dbReference type="EMBL" id="BDDD01000993">
    <property type="protein sequence ID" value="GAV72328.1"/>
    <property type="molecule type" value="Genomic_DNA"/>
</dbReference>
<dbReference type="Proteomes" id="UP000187406">
    <property type="component" value="Unassembled WGS sequence"/>
</dbReference>
<dbReference type="Gene3D" id="3.30.10.10">
    <property type="entry name" value="Trypsin Inhibitor V, subunit A"/>
    <property type="match status" value="1"/>
</dbReference>
<comment type="similarity">
    <text evidence="1">Belongs to the protease inhibitor I13 (potato type I serine protease inhibitor) family.</text>
</comment>
<dbReference type="OrthoDB" id="10013825at2759"/>
<dbReference type="InterPro" id="IPR036354">
    <property type="entry name" value="Prot_inh_pot1_sf"/>
</dbReference>
<keyword evidence="2" id="KW-0646">Protease inhibitor</keyword>
<evidence type="ECO:0000256" key="1">
    <source>
        <dbReference type="ARBA" id="ARBA00008210"/>
    </source>
</evidence>
<dbReference type="PANTHER" id="PTHR33091">
    <property type="entry name" value="PROTEIN, PUTATIVE, EXPRESSED-RELATED"/>
    <property type="match status" value="1"/>
</dbReference>
<evidence type="ECO:0000313" key="5">
    <source>
        <dbReference type="Proteomes" id="UP000187406"/>
    </source>
</evidence>
<feature type="non-terminal residue" evidence="4">
    <location>
        <position position="80"/>
    </location>
</feature>
<dbReference type="InParanoid" id="A0A1Q3BWV1"/>
<sequence>PCVSGGCTDPACCSAGYKYEWPEVVGKSPQVAKQIIEKDNPYVAVMIQPGDGVKPPDFCCNRVVVFLDCYGIVRDVPIVG</sequence>
<organism evidence="4 5">
    <name type="scientific">Cephalotus follicularis</name>
    <name type="common">Albany pitcher plant</name>
    <dbReference type="NCBI Taxonomy" id="3775"/>
    <lineage>
        <taxon>Eukaryota</taxon>
        <taxon>Viridiplantae</taxon>
        <taxon>Streptophyta</taxon>
        <taxon>Embryophyta</taxon>
        <taxon>Tracheophyta</taxon>
        <taxon>Spermatophyta</taxon>
        <taxon>Magnoliopsida</taxon>
        <taxon>eudicotyledons</taxon>
        <taxon>Gunneridae</taxon>
        <taxon>Pentapetalae</taxon>
        <taxon>rosids</taxon>
        <taxon>fabids</taxon>
        <taxon>Oxalidales</taxon>
        <taxon>Cephalotaceae</taxon>
        <taxon>Cephalotus</taxon>
    </lineage>
</organism>
<evidence type="ECO:0000313" key="4">
    <source>
        <dbReference type="EMBL" id="GAV72328.1"/>
    </source>
</evidence>
<accession>A0A1Q3BWV1</accession>
<dbReference type="GO" id="GO:0004867">
    <property type="term" value="F:serine-type endopeptidase inhibitor activity"/>
    <property type="evidence" value="ECO:0007669"/>
    <property type="project" value="UniProtKB-KW"/>
</dbReference>
<dbReference type="GO" id="GO:0009611">
    <property type="term" value="P:response to wounding"/>
    <property type="evidence" value="ECO:0007669"/>
    <property type="project" value="InterPro"/>
</dbReference>
<gene>
    <name evidence="4" type="ORF">CFOL_v3_15816</name>
</gene>
<proteinExistence type="inferred from homology"/>
<reference evidence="5" key="1">
    <citation type="submission" date="2016-04" db="EMBL/GenBank/DDBJ databases">
        <title>Cephalotus genome sequencing.</title>
        <authorList>
            <person name="Fukushima K."/>
            <person name="Hasebe M."/>
            <person name="Fang X."/>
        </authorList>
    </citation>
    <scope>NUCLEOTIDE SEQUENCE [LARGE SCALE GENOMIC DNA]</scope>
    <source>
        <strain evidence="5">cv. St1</strain>
    </source>
</reference>
<dbReference type="AlphaFoldDB" id="A0A1Q3BWV1"/>
<dbReference type="InterPro" id="IPR000864">
    <property type="entry name" value="Prot_inh_pot1"/>
</dbReference>
<dbReference type="PANTHER" id="PTHR33091:SF29">
    <property type="entry name" value="SUBTILISIN INHIBITOR 1"/>
    <property type="match status" value="1"/>
</dbReference>
<dbReference type="Pfam" id="PF00280">
    <property type="entry name" value="potato_inhibit"/>
    <property type="match status" value="1"/>
</dbReference>
<keyword evidence="5" id="KW-1185">Reference proteome</keyword>
<evidence type="ECO:0000256" key="2">
    <source>
        <dbReference type="ARBA" id="ARBA00022690"/>
    </source>
</evidence>
<dbReference type="SUPFAM" id="SSF54654">
    <property type="entry name" value="CI-2 family of serine protease inhibitors"/>
    <property type="match status" value="1"/>
</dbReference>
<comment type="caution">
    <text evidence="4">The sequence shown here is derived from an EMBL/GenBank/DDBJ whole genome shotgun (WGS) entry which is preliminary data.</text>
</comment>
<keyword evidence="3" id="KW-0722">Serine protease inhibitor</keyword>
<feature type="non-terminal residue" evidence="4">
    <location>
        <position position="1"/>
    </location>
</feature>
<name>A0A1Q3BWV1_CEPFO</name>
<protein>
    <submittedName>
        <fullName evidence="4">Potato_inhibit domain-containing protein</fullName>
    </submittedName>
</protein>